<gene>
    <name evidence="1" type="ORF">ALC53_13978</name>
</gene>
<dbReference type="GO" id="GO:0003676">
    <property type="term" value="F:nucleic acid binding"/>
    <property type="evidence" value="ECO:0007669"/>
    <property type="project" value="InterPro"/>
</dbReference>
<proteinExistence type="predicted"/>
<organism evidence="1 2">
    <name type="scientific">Atta colombica</name>
    <dbReference type="NCBI Taxonomy" id="520822"/>
    <lineage>
        <taxon>Eukaryota</taxon>
        <taxon>Metazoa</taxon>
        <taxon>Ecdysozoa</taxon>
        <taxon>Arthropoda</taxon>
        <taxon>Hexapoda</taxon>
        <taxon>Insecta</taxon>
        <taxon>Pterygota</taxon>
        <taxon>Neoptera</taxon>
        <taxon>Endopterygota</taxon>
        <taxon>Hymenoptera</taxon>
        <taxon>Apocrita</taxon>
        <taxon>Aculeata</taxon>
        <taxon>Formicoidea</taxon>
        <taxon>Formicidae</taxon>
        <taxon>Myrmicinae</taxon>
        <taxon>Atta</taxon>
    </lineage>
</organism>
<keyword evidence="2" id="KW-1185">Reference proteome</keyword>
<evidence type="ECO:0000313" key="2">
    <source>
        <dbReference type="Proteomes" id="UP000078540"/>
    </source>
</evidence>
<accession>A0A151HYC2</accession>
<dbReference type="Gene3D" id="3.30.420.10">
    <property type="entry name" value="Ribonuclease H-like superfamily/Ribonuclease H"/>
    <property type="match status" value="1"/>
</dbReference>
<dbReference type="AlphaFoldDB" id="A0A151HYC2"/>
<reference evidence="1 2" key="1">
    <citation type="submission" date="2015-09" db="EMBL/GenBank/DDBJ databases">
        <title>Atta colombica WGS genome.</title>
        <authorList>
            <person name="Nygaard S."/>
            <person name="Hu H."/>
            <person name="Boomsma J."/>
            <person name="Zhang G."/>
        </authorList>
    </citation>
    <scope>NUCLEOTIDE SEQUENCE [LARGE SCALE GENOMIC DNA]</scope>
    <source>
        <strain evidence="1">Treedump-2</strain>
        <tissue evidence="1">Whole body</tissue>
    </source>
</reference>
<sequence>MASMLKPSVKYNRRAAIIESLRTECLATEIIRFFGYSRSIIYDVVAKYTILKQSNEGSSMSARKNLNLLDYYVWNVERVTNKFRHPNMTSLRITIEAAFVGMDSATLQHACERFRSKIEAIIQVNGGYIE</sequence>
<dbReference type="Proteomes" id="UP000078540">
    <property type="component" value="Unassembled WGS sequence"/>
</dbReference>
<protein>
    <submittedName>
        <fullName evidence="1">Uncharacterized protein</fullName>
    </submittedName>
</protein>
<dbReference type="InterPro" id="IPR036397">
    <property type="entry name" value="RNaseH_sf"/>
</dbReference>
<evidence type="ECO:0000313" key="1">
    <source>
        <dbReference type="EMBL" id="KYM75629.1"/>
    </source>
</evidence>
<name>A0A151HYC2_9HYME</name>
<dbReference type="EMBL" id="KQ976739">
    <property type="protein sequence ID" value="KYM75629.1"/>
    <property type="molecule type" value="Genomic_DNA"/>
</dbReference>